<dbReference type="EMBL" id="LT828648">
    <property type="protein sequence ID" value="SLM49890.1"/>
    <property type="molecule type" value="Genomic_DNA"/>
</dbReference>
<dbReference type="GO" id="GO:0003700">
    <property type="term" value="F:DNA-binding transcription factor activity"/>
    <property type="evidence" value="ECO:0007669"/>
    <property type="project" value="TreeGrafter"/>
</dbReference>
<evidence type="ECO:0000256" key="3">
    <source>
        <dbReference type="ARBA" id="ARBA00023163"/>
    </source>
</evidence>
<evidence type="ECO:0000256" key="2">
    <source>
        <dbReference type="ARBA" id="ARBA00023125"/>
    </source>
</evidence>
<organism evidence="6 7">
    <name type="scientific">Nitrospira japonica</name>
    <dbReference type="NCBI Taxonomy" id="1325564"/>
    <lineage>
        <taxon>Bacteria</taxon>
        <taxon>Pseudomonadati</taxon>
        <taxon>Nitrospirota</taxon>
        <taxon>Nitrospiria</taxon>
        <taxon>Nitrospirales</taxon>
        <taxon>Nitrospiraceae</taxon>
        <taxon>Nitrospira</taxon>
    </lineage>
</organism>
<evidence type="ECO:0000313" key="6">
    <source>
        <dbReference type="EMBL" id="SLM49890.1"/>
    </source>
</evidence>
<proteinExistence type="predicted"/>
<dbReference type="SUPFAM" id="SSF48498">
    <property type="entry name" value="Tetracyclin repressor-like, C-terminal domain"/>
    <property type="match status" value="1"/>
</dbReference>
<protein>
    <submittedName>
        <fullName evidence="6">Transcriptional regulator</fullName>
    </submittedName>
</protein>
<dbReference type="Gene3D" id="1.10.357.10">
    <property type="entry name" value="Tetracycline Repressor, domain 2"/>
    <property type="match status" value="1"/>
</dbReference>
<keyword evidence="3" id="KW-0804">Transcription</keyword>
<dbReference type="PANTHER" id="PTHR30055">
    <property type="entry name" value="HTH-TYPE TRANSCRIPTIONAL REGULATOR RUTR"/>
    <property type="match status" value="1"/>
</dbReference>
<dbReference type="PROSITE" id="PS50977">
    <property type="entry name" value="HTH_TETR_2"/>
    <property type="match status" value="1"/>
</dbReference>
<dbReference type="OrthoDB" id="9787680at2"/>
<keyword evidence="1" id="KW-0805">Transcription regulation</keyword>
<dbReference type="PANTHER" id="PTHR30055:SF234">
    <property type="entry name" value="HTH-TYPE TRANSCRIPTIONAL REGULATOR BETI"/>
    <property type="match status" value="1"/>
</dbReference>
<evidence type="ECO:0000313" key="7">
    <source>
        <dbReference type="Proteomes" id="UP000192042"/>
    </source>
</evidence>
<gene>
    <name evidence="6" type="ORF">NSJP_3723</name>
</gene>
<dbReference type="InterPro" id="IPR001647">
    <property type="entry name" value="HTH_TetR"/>
</dbReference>
<dbReference type="STRING" id="1325564.NSJP_3723"/>
<dbReference type="PRINTS" id="PR00455">
    <property type="entry name" value="HTHTETR"/>
</dbReference>
<dbReference type="Gene3D" id="1.10.10.60">
    <property type="entry name" value="Homeodomain-like"/>
    <property type="match status" value="1"/>
</dbReference>
<evidence type="ECO:0000259" key="5">
    <source>
        <dbReference type="PROSITE" id="PS50977"/>
    </source>
</evidence>
<dbReference type="InterPro" id="IPR036271">
    <property type="entry name" value="Tet_transcr_reg_TetR-rel_C_sf"/>
</dbReference>
<name>A0A1W1IA70_9BACT</name>
<dbReference type="SUPFAM" id="SSF46689">
    <property type="entry name" value="Homeodomain-like"/>
    <property type="match status" value="1"/>
</dbReference>
<feature type="DNA-binding region" description="H-T-H motif" evidence="4">
    <location>
        <begin position="37"/>
        <end position="56"/>
    </location>
</feature>
<dbReference type="InterPro" id="IPR009057">
    <property type="entry name" value="Homeodomain-like_sf"/>
</dbReference>
<accession>A0A1W1IA70</accession>
<dbReference type="Pfam" id="PF00440">
    <property type="entry name" value="TetR_N"/>
    <property type="match status" value="1"/>
</dbReference>
<keyword evidence="7" id="KW-1185">Reference proteome</keyword>
<feature type="domain" description="HTH tetR-type" evidence="5">
    <location>
        <begin position="14"/>
        <end position="74"/>
    </location>
</feature>
<evidence type="ECO:0000256" key="1">
    <source>
        <dbReference type="ARBA" id="ARBA00023015"/>
    </source>
</evidence>
<dbReference type="AlphaFoldDB" id="A0A1W1IA70"/>
<reference evidence="6 7" key="1">
    <citation type="submission" date="2017-03" db="EMBL/GenBank/DDBJ databases">
        <authorList>
            <person name="Afonso C.L."/>
            <person name="Miller P.J."/>
            <person name="Scott M.A."/>
            <person name="Spackman E."/>
            <person name="Goraichik I."/>
            <person name="Dimitrov K.M."/>
            <person name="Suarez D.L."/>
            <person name="Swayne D.E."/>
        </authorList>
    </citation>
    <scope>NUCLEOTIDE SEQUENCE [LARGE SCALE GENOMIC DNA]</scope>
    <source>
        <strain evidence="6">Genome sequencing of Nitrospira japonica strain NJ11</strain>
    </source>
</reference>
<dbReference type="KEGG" id="nja:NSJP_3723"/>
<dbReference type="GO" id="GO:0000976">
    <property type="term" value="F:transcription cis-regulatory region binding"/>
    <property type="evidence" value="ECO:0007669"/>
    <property type="project" value="TreeGrafter"/>
</dbReference>
<dbReference type="RefSeq" id="WP_080888072.1">
    <property type="nucleotide sequence ID" value="NZ_LT828648.1"/>
</dbReference>
<keyword evidence="2 4" id="KW-0238">DNA-binding</keyword>
<evidence type="ECO:0000256" key="4">
    <source>
        <dbReference type="PROSITE-ProRule" id="PRU00335"/>
    </source>
</evidence>
<dbReference type="InterPro" id="IPR050109">
    <property type="entry name" value="HTH-type_TetR-like_transc_reg"/>
</dbReference>
<dbReference type="Proteomes" id="UP000192042">
    <property type="component" value="Chromosome I"/>
</dbReference>
<sequence>MPTRKPVSRQLPNAPATQRVVAAARRHFLSQGFRRVTMDELADELGMSKKTLYGLFPSKTALVESVILDKFRCAEADLRRITAASRGDVPGALRRLVAAVQTHTQEIQAPFVRDIQRDAPHLFEVVEQKRRELIRRHFGKLLSEGRRARVIRRDIPMPLIMEILLGTVRAVMNPPKLIELGLTPDQGYSAIMSVIFEGLLAGTSRRLS</sequence>